<name>A0A6M4GYF7_9PROT</name>
<feature type="transmembrane region" description="Helical" evidence="1">
    <location>
        <begin position="977"/>
        <end position="1000"/>
    </location>
</feature>
<organism evidence="2 3">
    <name type="scientific">Usitatibacter rugosus</name>
    <dbReference type="NCBI Taxonomy" id="2732067"/>
    <lineage>
        <taxon>Bacteria</taxon>
        <taxon>Pseudomonadati</taxon>
        <taxon>Pseudomonadota</taxon>
        <taxon>Betaproteobacteria</taxon>
        <taxon>Nitrosomonadales</taxon>
        <taxon>Usitatibacteraceae</taxon>
        <taxon>Usitatibacter</taxon>
    </lineage>
</organism>
<dbReference type="AlphaFoldDB" id="A0A6M4GYF7"/>
<feature type="transmembrane region" description="Helical" evidence="1">
    <location>
        <begin position="1030"/>
        <end position="1048"/>
    </location>
</feature>
<protein>
    <recommendedName>
        <fullName evidence="4">CPBP family intramembrane metalloprotease</fullName>
    </recommendedName>
</protein>
<feature type="transmembrane region" description="Helical" evidence="1">
    <location>
        <begin position="858"/>
        <end position="876"/>
    </location>
</feature>
<evidence type="ECO:0008006" key="4">
    <source>
        <dbReference type="Google" id="ProtNLM"/>
    </source>
</evidence>
<evidence type="ECO:0000313" key="3">
    <source>
        <dbReference type="Proteomes" id="UP000501534"/>
    </source>
</evidence>
<feature type="transmembrane region" description="Helical" evidence="1">
    <location>
        <begin position="824"/>
        <end position="846"/>
    </location>
</feature>
<feature type="transmembrane region" description="Helical" evidence="1">
    <location>
        <begin position="901"/>
        <end position="922"/>
    </location>
</feature>
<keyword evidence="3" id="KW-1185">Reference proteome</keyword>
<sequence length="1110" mass="120003">MSRKPWFWIVLLVASLACAVAMLRHRDALLPLLEVDVSMTRDDALAKAASIAESLRLSPAKLTRSAAAFQGDSRAQLFIEQEGGGRPALAPFLREGEHVLYVWRTRLFEPGVTHEVSVYFTPAGRPYGFRARVPEAEAGAVLEADAARAIALERATTDWKVDFAQYKPVSTSTAKRTGGRMDHEFRYERVDTPIGEGKLLLTLVVSGDKLTALARGFQVPEAFERRYQERRSANSTISAAANIVVTLAYMLGGCLLGSIWLLRRGAWTWRPAAWLALGIALLVGFSVLDSIPSSWLGYNTATSSEAHYAKAIGAAVAAAVMWWAVLLATFTAGEGLGRLAFPSHPYLWGAWAPRTGATGAIVGRTLGGYAWVGFELAFVAVFYFVAQRYFGWWSPGSLMIDPNILSHAQPWIDPVANALRAGVWEEFLFRAVPLAGAALLGRHFGRGKLFIGVGLVLQAVVFGCAHATYPQEPSWARPVELFLPSIVWGLVYLRYGILPGILMHFIFDLVLMSTPLWATSAPGIGFDRAMVVLCALVPLIVVAVRVARARGLAPLAAIDINAHVTRLAPAWHAVATVPRREATAAATPRWAVALLMVLGLAGAAGWIDRITTPYDAPGLSITREQALRIAEDAVVAEGAKLGPDWRRLSKVEGPRDQEPHAFVWQKGGEAMYRALLGNHLAPPLWAVRFARFEGEVDVADRAESWFVFVAGDGTVRAIHHRLPEARAGARLTEEAARNKAHEAVGRWLGVDPSALRFVSGRASNKPGRLDWEFIYADPSRPVPPGGEAYVQVDIAGDQVVARGRYVFVPEDWTRERKAKRDSGAIVTGIAGLALLVALSTILVLVIRRFARREFSKRGAIVGAVVGFGFILAQRALGLEATMTEAFDTAQPITQQYVREGMVALAFAATVALLMAVMVGVAVRIASHAARSGAAAWRDAAALVFLAMGGPTLARWIWPVPREPRLPPVRDAESFAPVVASLLDSVDFMMFCAIAVAALGVLDARRGWRSALVAALFVCVGVIAGSRSPEWSVLTLAGGVVAGLAAWWIFRRYVLGRIEIVAPLIACGSVLAAIGTIARPTYAQAVPAAIVGMLSVAAGYLAWQWLVHKEK</sequence>
<keyword evidence="1" id="KW-0812">Transmembrane</keyword>
<feature type="transmembrane region" description="Helical" evidence="1">
    <location>
        <begin position="475"/>
        <end position="493"/>
    </location>
</feature>
<dbReference type="KEGG" id="uru:DSM104443_03374"/>
<keyword evidence="1" id="KW-0472">Membrane</keyword>
<feature type="transmembrane region" description="Helical" evidence="1">
    <location>
        <begin position="311"/>
        <end position="332"/>
    </location>
</feature>
<feature type="transmembrane region" description="Helical" evidence="1">
    <location>
        <begin position="530"/>
        <end position="547"/>
    </location>
</feature>
<dbReference type="PROSITE" id="PS51257">
    <property type="entry name" value="PROKAR_LIPOPROTEIN"/>
    <property type="match status" value="1"/>
</dbReference>
<proteinExistence type="predicted"/>
<dbReference type="EMBL" id="CP053069">
    <property type="protein sequence ID" value="QJR12289.1"/>
    <property type="molecule type" value="Genomic_DNA"/>
</dbReference>
<evidence type="ECO:0000313" key="2">
    <source>
        <dbReference type="EMBL" id="QJR12289.1"/>
    </source>
</evidence>
<feature type="transmembrane region" description="Helical" evidence="1">
    <location>
        <begin position="6"/>
        <end position="23"/>
    </location>
</feature>
<feature type="transmembrane region" description="Helical" evidence="1">
    <location>
        <begin position="449"/>
        <end position="469"/>
    </location>
</feature>
<feature type="transmembrane region" description="Helical" evidence="1">
    <location>
        <begin position="272"/>
        <end position="291"/>
    </location>
</feature>
<evidence type="ECO:0000256" key="1">
    <source>
        <dbReference type="SAM" id="Phobius"/>
    </source>
</evidence>
<feature type="transmembrane region" description="Helical" evidence="1">
    <location>
        <begin position="1007"/>
        <end position="1024"/>
    </location>
</feature>
<feature type="transmembrane region" description="Helical" evidence="1">
    <location>
        <begin position="1083"/>
        <end position="1102"/>
    </location>
</feature>
<feature type="transmembrane region" description="Helical" evidence="1">
    <location>
        <begin position="1060"/>
        <end position="1077"/>
    </location>
</feature>
<feature type="transmembrane region" description="Helical" evidence="1">
    <location>
        <begin position="368"/>
        <end position="386"/>
    </location>
</feature>
<feature type="transmembrane region" description="Helical" evidence="1">
    <location>
        <begin position="934"/>
        <end position="957"/>
    </location>
</feature>
<feature type="transmembrane region" description="Helical" evidence="1">
    <location>
        <begin position="239"/>
        <end position="260"/>
    </location>
</feature>
<dbReference type="RefSeq" id="WP_171094370.1">
    <property type="nucleotide sequence ID" value="NZ_CP053069.1"/>
</dbReference>
<keyword evidence="1" id="KW-1133">Transmembrane helix</keyword>
<accession>A0A6M4GYF7</accession>
<reference evidence="2 3" key="1">
    <citation type="submission" date="2020-04" db="EMBL/GenBank/DDBJ databases">
        <title>Usitatibacter rugosus gen. nov., sp. nov. and Usitatibacter palustris sp. nov., novel members of Usitatibacteraceae fam. nov. within the order Nitrosomonadales isolated from soil.</title>
        <authorList>
            <person name="Huber K.J."/>
            <person name="Neumann-Schaal M."/>
            <person name="Geppert A."/>
            <person name="Luckner M."/>
            <person name="Wanner G."/>
            <person name="Overmann J."/>
        </authorList>
    </citation>
    <scope>NUCLEOTIDE SEQUENCE [LARGE SCALE GENOMIC DNA]</scope>
    <source>
        <strain evidence="2 3">0125_3</strain>
    </source>
</reference>
<gene>
    <name evidence="2" type="ORF">DSM104443_03374</name>
</gene>
<dbReference type="Proteomes" id="UP000501534">
    <property type="component" value="Chromosome"/>
</dbReference>
<feature type="transmembrane region" description="Helical" evidence="1">
    <location>
        <begin position="590"/>
        <end position="607"/>
    </location>
</feature>